<dbReference type="EMBL" id="UGQM01000001">
    <property type="protein sequence ID" value="STZ45077.1"/>
    <property type="molecule type" value="Genomic_DNA"/>
</dbReference>
<evidence type="ECO:0000256" key="6">
    <source>
        <dbReference type="ARBA" id="ARBA00023136"/>
    </source>
</evidence>
<gene>
    <name evidence="8" type="ORF">NCTC10742_04325</name>
</gene>
<feature type="transmembrane region" description="Helical" evidence="7">
    <location>
        <begin position="20"/>
        <end position="42"/>
    </location>
</feature>
<dbReference type="Proteomes" id="UP000254291">
    <property type="component" value="Unassembled WGS sequence"/>
</dbReference>
<protein>
    <submittedName>
        <fullName evidence="8">DoxX family protein</fullName>
    </submittedName>
</protein>
<evidence type="ECO:0000313" key="8">
    <source>
        <dbReference type="EMBL" id="STZ45077.1"/>
    </source>
</evidence>
<proteinExistence type="inferred from homology"/>
<reference evidence="8 9" key="1">
    <citation type="submission" date="2018-06" db="EMBL/GenBank/DDBJ databases">
        <authorList>
            <consortium name="Pathogen Informatics"/>
            <person name="Doyle S."/>
        </authorList>
    </citation>
    <scope>NUCLEOTIDE SEQUENCE [LARGE SCALE GENOMIC DNA]</scope>
    <source>
        <strain evidence="8 9">NCTC10742</strain>
    </source>
</reference>
<dbReference type="InterPro" id="IPR051907">
    <property type="entry name" value="DoxX-like_oxidoreductase"/>
</dbReference>
<comment type="similarity">
    <text evidence="2">Belongs to the DoxX family.</text>
</comment>
<keyword evidence="3" id="KW-1003">Cell membrane</keyword>
<evidence type="ECO:0000256" key="1">
    <source>
        <dbReference type="ARBA" id="ARBA00004651"/>
    </source>
</evidence>
<keyword evidence="5 7" id="KW-1133">Transmembrane helix</keyword>
<dbReference type="GO" id="GO:0005886">
    <property type="term" value="C:plasma membrane"/>
    <property type="evidence" value="ECO:0007669"/>
    <property type="project" value="UniProtKB-SubCell"/>
</dbReference>
<dbReference type="RefSeq" id="WP_115329057.1">
    <property type="nucleotide sequence ID" value="NZ_JACKST010000086.1"/>
</dbReference>
<organism evidence="8 9">
    <name type="scientific">Mycolicibacterium gilvum</name>
    <dbReference type="NCBI Taxonomy" id="1804"/>
    <lineage>
        <taxon>Bacteria</taxon>
        <taxon>Bacillati</taxon>
        <taxon>Actinomycetota</taxon>
        <taxon>Actinomycetes</taxon>
        <taxon>Mycobacteriales</taxon>
        <taxon>Mycobacteriaceae</taxon>
        <taxon>Mycolicibacterium</taxon>
    </lineage>
</organism>
<dbReference type="InterPro" id="IPR032808">
    <property type="entry name" value="DoxX"/>
</dbReference>
<name>A0A378SUN7_9MYCO</name>
<comment type="subcellular location">
    <subcellularLocation>
        <location evidence="1">Cell membrane</location>
        <topology evidence="1">Multi-pass membrane protein</topology>
    </subcellularLocation>
</comment>
<evidence type="ECO:0000256" key="3">
    <source>
        <dbReference type="ARBA" id="ARBA00022475"/>
    </source>
</evidence>
<evidence type="ECO:0000313" key="9">
    <source>
        <dbReference type="Proteomes" id="UP000254291"/>
    </source>
</evidence>
<dbReference type="PANTHER" id="PTHR33452">
    <property type="entry name" value="OXIDOREDUCTASE CATD-RELATED"/>
    <property type="match status" value="1"/>
</dbReference>
<feature type="transmembrane region" description="Helical" evidence="7">
    <location>
        <begin position="62"/>
        <end position="86"/>
    </location>
</feature>
<feature type="transmembrane region" description="Helical" evidence="7">
    <location>
        <begin position="118"/>
        <end position="139"/>
    </location>
</feature>
<dbReference type="Pfam" id="PF07681">
    <property type="entry name" value="DoxX"/>
    <property type="match status" value="1"/>
</dbReference>
<dbReference type="PANTHER" id="PTHR33452:SF1">
    <property type="entry name" value="INNER MEMBRANE PROTEIN YPHA-RELATED"/>
    <property type="match status" value="1"/>
</dbReference>
<evidence type="ECO:0000256" key="4">
    <source>
        <dbReference type="ARBA" id="ARBA00022692"/>
    </source>
</evidence>
<evidence type="ECO:0000256" key="2">
    <source>
        <dbReference type="ARBA" id="ARBA00006679"/>
    </source>
</evidence>
<feature type="transmembrane region" description="Helical" evidence="7">
    <location>
        <begin position="155"/>
        <end position="175"/>
    </location>
</feature>
<evidence type="ECO:0000256" key="7">
    <source>
        <dbReference type="SAM" id="Phobius"/>
    </source>
</evidence>
<sequence length="183" mass="18961">MDDITTTPSRLSTPARNVDATLDVGLLVLRLGLGAAFLHAAFLKLSNFPTTIQFMADAGWRLPAFAAFMVTATETLAGIGVVLGVMTPLAASAGLGAMLCAWAVNVSAGAVWEDPFNAPFLIGLGAATLLATGAGGYAVDARVLSRFSWSPRVKVILLVLAFVTAVVTWVALYGVNPIHFGAV</sequence>
<accession>A0A378SUN7</accession>
<keyword evidence="4 7" id="KW-0812">Transmembrane</keyword>
<dbReference type="AlphaFoldDB" id="A0A378SUN7"/>
<keyword evidence="6 7" id="KW-0472">Membrane</keyword>
<feature type="transmembrane region" description="Helical" evidence="7">
    <location>
        <begin position="93"/>
        <end position="112"/>
    </location>
</feature>
<evidence type="ECO:0000256" key="5">
    <source>
        <dbReference type="ARBA" id="ARBA00022989"/>
    </source>
</evidence>